<dbReference type="Proteomes" id="UP000326396">
    <property type="component" value="Linkage Group LG4"/>
</dbReference>
<comment type="caution">
    <text evidence="2">The sequence shown here is derived from an EMBL/GenBank/DDBJ whole genome shotgun (WGS) entry which is preliminary data.</text>
</comment>
<gene>
    <name evidence="2" type="ORF">E3N88_28775</name>
</gene>
<keyword evidence="1" id="KW-0732">Signal</keyword>
<evidence type="ECO:0000313" key="2">
    <source>
        <dbReference type="EMBL" id="KAD4180184.1"/>
    </source>
</evidence>
<proteinExistence type="predicted"/>
<dbReference type="AlphaFoldDB" id="A0A5N6N221"/>
<keyword evidence="3" id="KW-1185">Reference proteome</keyword>
<name>A0A5N6N221_9ASTR</name>
<reference evidence="2 3" key="1">
    <citation type="submission" date="2019-05" db="EMBL/GenBank/DDBJ databases">
        <title>Mikania micrantha, genome provides insights into the molecular mechanism of rapid growth.</title>
        <authorList>
            <person name="Liu B."/>
        </authorList>
    </citation>
    <scope>NUCLEOTIDE SEQUENCE [LARGE SCALE GENOMIC DNA]</scope>
    <source>
        <strain evidence="2">NLD-2019</strain>
        <tissue evidence="2">Leaf</tissue>
    </source>
</reference>
<dbReference type="EMBL" id="SZYD01000014">
    <property type="protein sequence ID" value="KAD4180184.1"/>
    <property type="molecule type" value="Genomic_DNA"/>
</dbReference>
<sequence length="186" mass="20367">MTTLLPGAIVSSVLQQVSAAVVVVRFYTNGGGCAAARHSRADTILHQSHKNFLVDAQRVVVSGSRWWSEVFVVVGGPQLVVSGAQSILNQLSEAAGVDEVLCNRTSARISTRAVSRVMTKILSRRMRRNGKKGHIMVMVAKVPKRQYCCGLQLWQKKKKDEVGSGVNNGATYGFLFWFSDTKINMV</sequence>
<evidence type="ECO:0000313" key="3">
    <source>
        <dbReference type="Proteomes" id="UP000326396"/>
    </source>
</evidence>
<feature type="chain" id="PRO_5024430007" evidence="1">
    <location>
        <begin position="20"/>
        <end position="186"/>
    </location>
</feature>
<feature type="signal peptide" evidence="1">
    <location>
        <begin position="1"/>
        <end position="19"/>
    </location>
</feature>
<accession>A0A5N6N221</accession>
<organism evidence="2 3">
    <name type="scientific">Mikania micrantha</name>
    <name type="common">bitter vine</name>
    <dbReference type="NCBI Taxonomy" id="192012"/>
    <lineage>
        <taxon>Eukaryota</taxon>
        <taxon>Viridiplantae</taxon>
        <taxon>Streptophyta</taxon>
        <taxon>Embryophyta</taxon>
        <taxon>Tracheophyta</taxon>
        <taxon>Spermatophyta</taxon>
        <taxon>Magnoliopsida</taxon>
        <taxon>eudicotyledons</taxon>
        <taxon>Gunneridae</taxon>
        <taxon>Pentapetalae</taxon>
        <taxon>asterids</taxon>
        <taxon>campanulids</taxon>
        <taxon>Asterales</taxon>
        <taxon>Asteraceae</taxon>
        <taxon>Asteroideae</taxon>
        <taxon>Heliantheae alliance</taxon>
        <taxon>Eupatorieae</taxon>
        <taxon>Mikania</taxon>
    </lineage>
</organism>
<evidence type="ECO:0000256" key="1">
    <source>
        <dbReference type="SAM" id="SignalP"/>
    </source>
</evidence>
<protein>
    <submittedName>
        <fullName evidence="2">Uncharacterized protein</fullName>
    </submittedName>
</protein>